<dbReference type="SUPFAM" id="SSF53300">
    <property type="entry name" value="vWA-like"/>
    <property type="match status" value="1"/>
</dbReference>
<dbReference type="KEGG" id="ccro:CMC5_027670"/>
<dbReference type="PROSITE" id="PS50006">
    <property type="entry name" value="FHA_DOMAIN"/>
    <property type="match status" value="1"/>
</dbReference>
<dbReference type="SMART" id="SM00240">
    <property type="entry name" value="FHA"/>
    <property type="match status" value="1"/>
</dbReference>
<evidence type="ECO:0000313" key="4">
    <source>
        <dbReference type="Proteomes" id="UP000067626"/>
    </source>
</evidence>
<dbReference type="Pfam" id="PF00498">
    <property type="entry name" value="FHA"/>
    <property type="match status" value="1"/>
</dbReference>
<dbReference type="InterPro" id="IPR008984">
    <property type="entry name" value="SMAD_FHA_dom_sf"/>
</dbReference>
<reference evidence="3 4" key="1">
    <citation type="submission" date="2015-07" db="EMBL/GenBank/DDBJ databases">
        <title>Genome analysis of myxobacterium Chondromyces crocatus Cm c5 reveals a high potential for natural compound synthesis and the genetic basis for the loss of fruiting body formation.</title>
        <authorList>
            <person name="Zaburannyi N."/>
            <person name="Bunk B."/>
            <person name="Maier J."/>
            <person name="Overmann J."/>
            <person name="Mueller R."/>
        </authorList>
    </citation>
    <scope>NUCLEOTIDE SEQUENCE [LARGE SCALE GENOMIC DNA]</scope>
    <source>
        <strain evidence="3 4">Cm c5</strain>
    </source>
</reference>
<name>A0A0K1ECM9_CHOCO</name>
<dbReference type="Gene3D" id="2.60.200.20">
    <property type="match status" value="1"/>
</dbReference>
<dbReference type="EMBL" id="CP012159">
    <property type="protein sequence ID" value="AKT38620.1"/>
    <property type="molecule type" value="Genomic_DNA"/>
</dbReference>
<dbReference type="InterPro" id="IPR036465">
    <property type="entry name" value="vWFA_dom_sf"/>
</dbReference>
<accession>A0A0K1ECM9</accession>
<dbReference type="PANTHER" id="PTHR10579:SF43">
    <property type="entry name" value="ZINC FINGER (C3HC4-TYPE RING FINGER) FAMILY PROTEIN"/>
    <property type="match status" value="1"/>
</dbReference>
<dbReference type="CDD" id="cd00060">
    <property type="entry name" value="FHA"/>
    <property type="match status" value="1"/>
</dbReference>
<dbReference type="AlphaFoldDB" id="A0A0K1ECM9"/>
<dbReference type="PANTHER" id="PTHR10579">
    <property type="entry name" value="CALCIUM-ACTIVATED CHLORIDE CHANNEL REGULATOR"/>
    <property type="match status" value="1"/>
</dbReference>
<dbReference type="OrthoDB" id="5482337at2"/>
<evidence type="ECO:0008006" key="5">
    <source>
        <dbReference type="Google" id="ProtNLM"/>
    </source>
</evidence>
<keyword evidence="4" id="KW-1185">Reference proteome</keyword>
<dbReference type="RefSeq" id="WP_050430828.1">
    <property type="nucleotide sequence ID" value="NZ_CP012159.1"/>
</dbReference>
<dbReference type="STRING" id="52.CMC5_027670"/>
<dbReference type="InterPro" id="IPR002035">
    <property type="entry name" value="VWF_A"/>
</dbReference>
<dbReference type="Gene3D" id="3.40.50.410">
    <property type="entry name" value="von Willebrand factor, type A domain"/>
    <property type="match status" value="1"/>
</dbReference>
<dbReference type="InterPro" id="IPR051266">
    <property type="entry name" value="CLCR"/>
</dbReference>
<protein>
    <recommendedName>
        <fullName evidence="5">VWA domain-containing protein</fullName>
    </recommendedName>
</protein>
<dbReference type="SMART" id="SM00327">
    <property type="entry name" value="VWA"/>
    <property type="match status" value="1"/>
</dbReference>
<evidence type="ECO:0000313" key="3">
    <source>
        <dbReference type="EMBL" id="AKT38620.1"/>
    </source>
</evidence>
<sequence>MASPALALSIVLDQRGLLPATPVQAHLVAELRALGGGVERARPPLSVIFAIDVSGSMVGPPLEHAARSIERLVELLEPTDRVGVAAFSDEASEVVPVARLDAEARRSISGQVHKLEAGGGTNVEAGLSLARSMMPPRGVHERQLILLLSDGAPNRGRVAVEELAAVTRGFRPEVVVSTLGYGAHHHEDVLARIADAGAGRYHFIADPAVCSVELAQALGVQGDVAAEAIELSLSPGEGVELSRFHGSRELRFGASGVRVAVPDLLHGGRAVTVAELSLTPPREAGVWKPLLATVTFRRAGERETQTIAATLEVPVGVTVTGPNPEARAEVLIAQADEARVEARRQADRGQFEGAAAVLRGMIGTIEAEPGRGRGDGSALDEALEQLVDEAVAMERKPSREAYCAFRKAQVQSRSLAEGAESYASSPMSARMVESVAGALPRASLVVVEGDEPGKRFPLSQPRNTIGRTQAAQVRIVDVNVSRMHAMIVGQEGKFFVSDLGSTNATWLNGEVLEKPVPLGPGDVLRIGDVELRYEEGAQSSL</sequence>
<proteinExistence type="predicted"/>
<feature type="domain" description="FHA" evidence="1">
    <location>
        <begin position="463"/>
        <end position="512"/>
    </location>
</feature>
<evidence type="ECO:0000259" key="2">
    <source>
        <dbReference type="PROSITE" id="PS50234"/>
    </source>
</evidence>
<dbReference type="PROSITE" id="PS50234">
    <property type="entry name" value="VWFA"/>
    <property type="match status" value="1"/>
</dbReference>
<evidence type="ECO:0000259" key="1">
    <source>
        <dbReference type="PROSITE" id="PS50006"/>
    </source>
</evidence>
<dbReference type="Proteomes" id="UP000067626">
    <property type="component" value="Chromosome"/>
</dbReference>
<feature type="domain" description="VWFA" evidence="2">
    <location>
        <begin position="46"/>
        <end position="224"/>
    </location>
</feature>
<organism evidence="3 4">
    <name type="scientific">Chondromyces crocatus</name>
    <dbReference type="NCBI Taxonomy" id="52"/>
    <lineage>
        <taxon>Bacteria</taxon>
        <taxon>Pseudomonadati</taxon>
        <taxon>Myxococcota</taxon>
        <taxon>Polyangia</taxon>
        <taxon>Polyangiales</taxon>
        <taxon>Polyangiaceae</taxon>
        <taxon>Chondromyces</taxon>
    </lineage>
</organism>
<dbReference type="SUPFAM" id="SSF49879">
    <property type="entry name" value="SMAD/FHA domain"/>
    <property type="match status" value="1"/>
</dbReference>
<dbReference type="Pfam" id="PF00092">
    <property type="entry name" value="VWA"/>
    <property type="match status" value="1"/>
</dbReference>
<gene>
    <name evidence="3" type="ORF">CMC5_027670</name>
</gene>
<dbReference type="InterPro" id="IPR000253">
    <property type="entry name" value="FHA_dom"/>
</dbReference>